<comment type="caution">
    <text evidence="2">The sequence shown here is derived from an EMBL/GenBank/DDBJ whole genome shotgun (WGS) entry which is preliminary data.</text>
</comment>
<feature type="compositionally biased region" description="Basic and acidic residues" evidence="1">
    <location>
        <begin position="57"/>
        <end position="73"/>
    </location>
</feature>
<dbReference type="InterPro" id="IPR014991">
    <property type="entry name" value="DUF1840"/>
</dbReference>
<proteinExistence type="predicted"/>
<dbReference type="Pfam" id="PF08895">
    <property type="entry name" value="DUF1840"/>
    <property type="match status" value="1"/>
</dbReference>
<dbReference type="AlphaFoldDB" id="A0A934W2M5"/>
<dbReference type="RefSeq" id="WP_200593953.1">
    <property type="nucleotide sequence ID" value="NZ_JAEPBG010000007.1"/>
</dbReference>
<protein>
    <submittedName>
        <fullName evidence="2">DUF1840 domain-containing protein</fullName>
    </submittedName>
</protein>
<gene>
    <name evidence="2" type="ORF">JJB74_17800</name>
</gene>
<organism evidence="2 3">
    <name type="scientific">Noviherbaspirillum pedocola</name>
    <dbReference type="NCBI Taxonomy" id="2801341"/>
    <lineage>
        <taxon>Bacteria</taxon>
        <taxon>Pseudomonadati</taxon>
        <taxon>Pseudomonadota</taxon>
        <taxon>Betaproteobacteria</taxon>
        <taxon>Burkholderiales</taxon>
        <taxon>Oxalobacteraceae</taxon>
        <taxon>Noviherbaspirillum</taxon>
    </lineage>
</organism>
<dbReference type="Proteomes" id="UP000622890">
    <property type="component" value="Unassembled WGS sequence"/>
</dbReference>
<evidence type="ECO:0000313" key="2">
    <source>
        <dbReference type="EMBL" id="MBK4736481.1"/>
    </source>
</evidence>
<reference evidence="2" key="1">
    <citation type="submission" date="2021-01" db="EMBL/GenBank/DDBJ databases">
        <title>Genome sequence of strain Noviherbaspirillum sp. DKR-6.</title>
        <authorList>
            <person name="Chaudhary D.K."/>
        </authorList>
    </citation>
    <scope>NUCLEOTIDE SEQUENCE</scope>
    <source>
        <strain evidence="2">DKR-6</strain>
    </source>
</reference>
<keyword evidence="3" id="KW-1185">Reference proteome</keyword>
<feature type="region of interest" description="Disordered" evidence="1">
    <location>
        <begin position="57"/>
        <end position="79"/>
    </location>
</feature>
<accession>A0A934W2M5</accession>
<evidence type="ECO:0000256" key="1">
    <source>
        <dbReference type="SAM" id="MobiDB-lite"/>
    </source>
</evidence>
<evidence type="ECO:0000313" key="3">
    <source>
        <dbReference type="Proteomes" id="UP000622890"/>
    </source>
</evidence>
<dbReference type="EMBL" id="JAEPBG010000007">
    <property type="protein sequence ID" value="MBK4736481.1"/>
    <property type="molecule type" value="Genomic_DNA"/>
</dbReference>
<name>A0A934W2M5_9BURK</name>
<sequence length="113" mass="12647">MLMTFKSRAAAEILMYREHAQRILDMLGKDVDQGVITVAELPAAIARLEKEIEASRAEARAHQAEEEAARDSFDKDDDDVAPVQSVSFATRAYPLLEMMRAALKEQLPVMWGV</sequence>